<dbReference type="Proteomes" id="UP000027222">
    <property type="component" value="Unassembled WGS sequence"/>
</dbReference>
<reference evidence="2" key="1">
    <citation type="journal article" date="2014" name="Proc. Natl. Acad. Sci. U.S.A.">
        <title>Extensive sampling of basidiomycete genomes demonstrates inadequacy of the white-rot/brown-rot paradigm for wood decay fungi.</title>
        <authorList>
            <person name="Riley R."/>
            <person name="Salamov A.A."/>
            <person name="Brown D.W."/>
            <person name="Nagy L.G."/>
            <person name="Floudas D."/>
            <person name="Held B.W."/>
            <person name="Levasseur A."/>
            <person name="Lombard V."/>
            <person name="Morin E."/>
            <person name="Otillar R."/>
            <person name="Lindquist E.A."/>
            <person name="Sun H."/>
            <person name="LaButti K.M."/>
            <person name="Schmutz J."/>
            <person name="Jabbour D."/>
            <person name="Luo H."/>
            <person name="Baker S.E."/>
            <person name="Pisabarro A.G."/>
            <person name="Walton J.D."/>
            <person name="Blanchette R.A."/>
            <person name="Henrissat B."/>
            <person name="Martin F."/>
            <person name="Cullen D."/>
            <person name="Hibbett D.S."/>
            <person name="Grigoriev I.V."/>
        </authorList>
    </citation>
    <scope>NUCLEOTIDE SEQUENCE [LARGE SCALE GENOMIC DNA]</scope>
    <source>
        <strain evidence="2">CBS 339.88</strain>
    </source>
</reference>
<evidence type="ECO:0000313" key="2">
    <source>
        <dbReference type="Proteomes" id="UP000027222"/>
    </source>
</evidence>
<sequence length="75" mass="8422">MQLAERAIKPNPRQPYFWFALSLTKDHVWGLHAAKKVLKCGITPYVKYQGAMEQAGLLGNSSKCSQARNPIVNIH</sequence>
<organism evidence="1 2">
    <name type="scientific">Galerina marginata (strain CBS 339.88)</name>
    <dbReference type="NCBI Taxonomy" id="685588"/>
    <lineage>
        <taxon>Eukaryota</taxon>
        <taxon>Fungi</taxon>
        <taxon>Dikarya</taxon>
        <taxon>Basidiomycota</taxon>
        <taxon>Agaricomycotina</taxon>
        <taxon>Agaricomycetes</taxon>
        <taxon>Agaricomycetidae</taxon>
        <taxon>Agaricales</taxon>
        <taxon>Agaricineae</taxon>
        <taxon>Strophariaceae</taxon>
        <taxon>Galerina</taxon>
    </lineage>
</organism>
<keyword evidence="2" id="KW-1185">Reference proteome</keyword>
<dbReference type="AlphaFoldDB" id="A0A067SNN0"/>
<gene>
    <name evidence="1" type="ORF">GALMADRAFT_142857</name>
</gene>
<name>A0A067SNN0_GALM3</name>
<protein>
    <submittedName>
        <fullName evidence="1">Uncharacterized protein</fullName>
    </submittedName>
</protein>
<evidence type="ECO:0000313" key="1">
    <source>
        <dbReference type="EMBL" id="KDR72535.1"/>
    </source>
</evidence>
<accession>A0A067SNN0</accession>
<proteinExistence type="predicted"/>
<dbReference type="HOGENOM" id="CLU_2671229_0_0_1"/>
<dbReference type="EMBL" id="KL142388">
    <property type="protein sequence ID" value="KDR72535.1"/>
    <property type="molecule type" value="Genomic_DNA"/>
</dbReference>